<feature type="region of interest" description="Disordered" evidence="1">
    <location>
        <begin position="1"/>
        <end position="26"/>
    </location>
</feature>
<gene>
    <name evidence="2" type="ORF">E8A74_49955</name>
</gene>
<protein>
    <recommendedName>
        <fullName evidence="4">Ankyrin repeat domain-containing protein</fullName>
    </recommendedName>
</protein>
<dbReference type="AlphaFoldDB" id="A0A4U1IGY1"/>
<dbReference type="EMBL" id="SSMQ01000128">
    <property type="protein sequence ID" value="TKC93044.1"/>
    <property type="molecule type" value="Genomic_DNA"/>
</dbReference>
<keyword evidence="3" id="KW-1185">Reference proteome</keyword>
<evidence type="ECO:0000256" key="1">
    <source>
        <dbReference type="SAM" id="MobiDB-lite"/>
    </source>
</evidence>
<evidence type="ECO:0000313" key="3">
    <source>
        <dbReference type="Proteomes" id="UP000309215"/>
    </source>
</evidence>
<evidence type="ECO:0008006" key="4">
    <source>
        <dbReference type="Google" id="ProtNLM"/>
    </source>
</evidence>
<sequence length="95" mass="10332">MAGTRELPHRHDDDHGGERQEDGGRLRESMLAFLVKRGCDPEQKNAAGKSAIDLYAVAKQNIPAPHRAQIERALGIRKGAKKAPAAKKATKPAKK</sequence>
<proteinExistence type="predicted"/>
<organism evidence="2 3">
    <name type="scientific">Polyangium fumosum</name>
    <dbReference type="NCBI Taxonomy" id="889272"/>
    <lineage>
        <taxon>Bacteria</taxon>
        <taxon>Pseudomonadati</taxon>
        <taxon>Myxococcota</taxon>
        <taxon>Polyangia</taxon>
        <taxon>Polyangiales</taxon>
        <taxon>Polyangiaceae</taxon>
        <taxon>Polyangium</taxon>
    </lineage>
</organism>
<name>A0A4U1IGY1_9BACT</name>
<reference evidence="2 3" key="1">
    <citation type="submission" date="2019-04" db="EMBL/GenBank/DDBJ databases">
        <authorList>
            <person name="Li Y."/>
            <person name="Wang J."/>
        </authorList>
    </citation>
    <scope>NUCLEOTIDE SEQUENCE [LARGE SCALE GENOMIC DNA]</scope>
    <source>
        <strain evidence="2 3">DSM 14668</strain>
    </source>
</reference>
<dbReference type="RefSeq" id="WP_136936289.1">
    <property type="nucleotide sequence ID" value="NZ_SSMQ01000128.1"/>
</dbReference>
<dbReference type="Proteomes" id="UP000309215">
    <property type="component" value="Unassembled WGS sequence"/>
</dbReference>
<evidence type="ECO:0000313" key="2">
    <source>
        <dbReference type="EMBL" id="TKC93044.1"/>
    </source>
</evidence>
<comment type="caution">
    <text evidence="2">The sequence shown here is derived from an EMBL/GenBank/DDBJ whole genome shotgun (WGS) entry which is preliminary data.</text>
</comment>
<accession>A0A4U1IGY1</accession>